<dbReference type="PROSITE" id="PS50125">
    <property type="entry name" value="GUANYLATE_CYCLASE_2"/>
    <property type="match status" value="1"/>
</dbReference>
<dbReference type="InterPro" id="IPR050697">
    <property type="entry name" value="Adenylyl/Guanylyl_Cyclase_3/4"/>
</dbReference>
<gene>
    <name evidence="4" type="ORF">RGQ30_08650</name>
</gene>
<dbReference type="SMART" id="SM00044">
    <property type="entry name" value="CYCc"/>
    <property type="match status" value="1"/>
</dbReference>
<keyword evidence="2" id="KW-0472">Membrane</keyword>
<dbReference type="SUPFAM" id="SSF55073">
    <property type="entry name" value="Nucleotide cyclase"/>
    <property type="match status" value="1"/>
</dbReference>
<name>A0AA86M875_9BURK</name>
<evidence type="ECO:0000313" key="5">
    <source>
        <dbReference type="Proteomes" id="UP001329151"/>
    </source>
</evidence>
<dbReference type="InterPro" id="IPR001054">
    <property type="entry name" value="A/G_cyclase"/>
</dbReference>
<accession>A0AA86M875</accession>
<keyword evidence="5" id="KW-1185">Reference proteome</keyword>
<evidence type="ECO:0000259" key="3">
    <source>
        <dbReference type="PROSITE" id="PS50125"/>
    </source>
</evidence>
<proteinExistence type="predicted"/>
<keyword evidence="2" id="KW-1133">Transmembrane helix</keyword>
<protein>
    <recommendedName>
        <fullName evidence="3">Guanylate cyclase domain-containing protein</fullName>
    </recommendedName>
</protein>
<dbReference type="PANTHER" id="PTHR43081">
    <property type="entry name" value="ADENYLATE CYCLASE, TERMINAL-DIFFERENTIATION SPECIFIC-RELATED"/>
    <property type="match status" value="1"/>
</dbReference>
<dbReference type="EMBL" id="AP028947">
    <property type="protein sequence ID" value="BET25364.1"/>
    <property type="molecule type" value="Genomic_DNA"/>
</dbReference>
<feature type="compositionally biased region" description="Polar residues" evidence="1">
    <location>
        <begin position="245"/>
        <end position="255"/>
    </location>
</feature>
<dbReference type="RefSeq" id="WP_130558149.1">
    <property type="nucleotide sequence ID" value="NZ_AP028947.1"/>
</dbReference>
<feature type="domain" description="Guanylate cyclase" evidence="3">
    <location>
        <begin position="8"/>
        <end position="123"/>
    </location>
</feature>
<evidence type="ECO:0000256" key="1">
    <source>
        <dbReference type="SAM" id="MobiDB-lite"/>
    </source>
</evidence>
<evidence type="ECO:0000313" key="4">
    <source>
        <dbReference type="EMBL" id="BET25364.1"/>
    </source>
</evidence>
<dbReference type="GO" id="GO:0035556">
    <property type="term" value="P:intracellular signal transduction"/>
    <property type="evidence" value="ECO:0007669"/>
    <property type="project" value="InterPro"/>
</dbReference>
<evidence type="ECO:0000256" key="2">
    <source>
        <dbReference type="SAM" id="Phobius"/>
    </source>
</evidence>
<dbReference type="AlphaFoldDB" id="A0AA86M875"/>
<organism evidence="4 5">
    <name type="scientific">Limnobacter thiooxidans</name>
    <dbReference type="NCBI Taxonomy" id="131080"/>
    <lineage>
        <taxon>Bacteria</taxon>
        <taxon>Pseudomonadati</taxon>
        <taxon>Pseudomonadota</taxon>
        <taxon>Betaproteobacteria</taxon>
        <taxon>Burkholderiales</taxon>
        <taxon>Burkholderiaceae</taxon>
        <taxon>Limnobacter</taxon>
    </lineage>
</organism>
<keyword evidence="2" id="KW-0812">Transmembrane</keyword>
<feature type="transmembrane region" description="Helical" evidence="2">
    <location>
        <begin position="212"/>
        <end position="231"/>
    </location>
</feature>
<sequence>MYTHKNLTVMFTDICGFTRQTSTSSRNDMMARLEIHNALLTPVIRQWGGTIVKSIGDAFLLTFESPTDALHCAICLQHALHVHNHEAPEQTRIHIKISVNCGEVAVTDTDVFGDPVNVAAKIEKATTANEIYFTEAVYLAMNQSEVPCEFASTFAAKGDAAPEIRLYRILTDDKNPRYQGILSTGADKRAAHIVASMPMSAKPAKFKRHWKVGLLVAVALFALAGLSVLFGKPKAVQIDTNTADPLAGTSASPDQAEQFDPNPQPVDSRKSRQAATMVWATAIVQDPAQLKEKAMR</sequence>
<dbReference type="PANTHER" id="PTHR43081:SF1">
    <property type="entry name" value="ADENYLATE CYCLASE, TERMINAL-DIFFERENTIATION SPECIFIC"/>
    <property type="match status" value="1"/>
</dbReference>
<dbReference type="CDD" id="cd07302">
    <property type="entry name" value="CHD"/>
    <property type="match status" value="1"/>
</dbReference>
<dbReference type="GO" id="GO:0004016">
    <property type="term" value="F:adenylate cyclase activity"/>
    <property type="evidence" value="ECO:0007669"/>
    <property type="project" value="UniProtKB-ARBA"/>
</dbReference>
<feature type="region of interest" description="Disordered" evidence="1">
    <location>
        <begin position="245"/>
        <end position="273"/>
    </location>
</feature>
<dbReference type="Pfam" id="PF00211">
    <property type="entry name" value="Guanylate_cyc"/>
    <property type="match status" value="1"/>
</dbReference>
<dbReference type="GO" id="GO:0009190">
    <property type="term" value="P:cyclic nucleotide biosynthetic process"/>
    <property type="evidence" value="ECO:0007669"/>
    <property type="project" value="InterPro"/>
</dbReference>
<dbReference type="InterPro" id="IPR029787">
    <property type="entry name" value="Nucleotide_cyclase"/>
</dbReference>
<dbReference type="KEGG" id="lto:RGQ30_08650"/>
<dbReference type="Gene3D" id="3.30.70.1230">
    <property type="entry name" value="Nucleotide cyclase"/>
    <property type="match status" value="1"/>
</dbReference>
<dbReference type="Proteomes" id="UP001329151">
    <property type="component" value="Chromosome"/>
</dbReference>
<reference evidence="4 5" key="1">
    <citation type="submission" date="2023-10" db="EMBL/GenBank/DDBJ databases">
        <title>Complete Genome Sequence of Limnobacter thiooxidans CS-K2T, Isolated from freshwater lake sediments in Bavaria, Germany.</title>
        <authorList>
            <person name="Naruki M."/>
            <person name="Watanabe A."/>
            <person name="Warashina T."/>
            <person name="Morita T."/>
            <person name="Arakawa K."/>
        </authorList>
    </citation>
    <scope>NUCLEOTIDE SEQUENCE [LARGE SCALE GENOMIC DNA]</scope>
    <source>
        <strain evidence="4 5">CS-K2</strain>
    </source>
</reference>